<evidence type="ECO:0000256" key="1">
    <source>
        <dbReference type="ARBA" id="ARBA00022729"/>
    </source>
</evidence>
<dbReference type="Pfam" id="PF13416">
    <property type="entry name" value="SBP_bac_8"/>
    <property type="match status" value="1"/>
</dbReference>
<name>A0ABS9W7M1_9PROT</name>
<reference evidence="2 3" key="1">
    <citation type="submission" date="2022-03" db="EMBL/GenBank/DDBJ databases">
        <title>Complete genome analysis of Roseomonas KG 17.1 : a prolific producer of plant growth promoters.</title>
        <authorList>
            <person name="Saadouli I."/>
            <person name="Najjari A."/>
            <person name="Mosbah A."/>
            <person name="Ouzari H.I."/>
        </authorList>
    </citation>
    <scope>NUCLEOTIDE SEQUENCE [LARGE SCALE GENOMIC DNA]</scope>
    <source>
        <strain evidence="2 3">KG17-1</strain>
    </source>
</reference>
<dbReference type="EMBL" id="JALBUU010000028">
    <property type="protein sequence ID" value="MCI0755281.1"/>
    <property type="molecule type" value="Genomic_DNA"/>
</dbReference>
<dbReference type="PANTHER" id="PTHR30006">
    <property type="entry name" value="THIAMINE-BINDING PERIPLASMIC PROTEIN-RELATED"/>
    <property type="match status" value="1"/>
</dbReference>
<gene>
    <name evidence="2" type="ORF">MON41_16295</name>
</gene>
<dbReference type="SUPFAM" id="SSF53850">
    <property type="entry name" value="Periplasmic binding protein-like II"/>
    <property type="match status" value="1"/>
</dbReference>
<comment type="caution">
    <text evidence="2">The sequence shown here is derived from an EMBL/GenBank/DDBJ whole genome shotgun (WGS) entry which is preliminary data.</text>
</comment>
<dbReference type="Gene3D" id="3.40.190.10">
    <property type="entry name" value="Periplasmic binding protein-like II"/>
    <property type="match status" value="2"/>
</dbReference>
<dbReference type="Proteomes" id="UP001201985">
    <property type="component" value="Unassembled WGS sequence"/>
</dbReference>
<evidence type="ECO:0000313" key="3">
    <source>
        <dbReference type="Proteomes" id="UP001201985"/>
    </source>
</evidence>
<sequence>MGKPPPPQVIACAAHGFRAGRAFSVAVAGDPGHDARPDTQGASTMTIWQGAVLGIAALAAVAAPASAQNSMTLMSYAGIFRENYTDTVVKPFAAKGAEVQFFEGGSSSQMLGTLRAQKADPQVDVVIMDVTTAALACAEGLVEPVRPAELPVLAQLAPMARSAGGSCGPAVTFDHLVMVYDTQKVQPAPASLMAMADPSQRGAVGLAAPPNIQGLAVTAMLANANGGDWKNIGAALPALKSIAANVQTFDPKPDGYSMILNDQLRFATGWNARAQLYRDQSKNRIGVVLPDEGTVFQINTINIVANAKNRGKAVEFVNHALSAAAQKAFTERMFYGPVNTEAGVTPEALGRTALAPEYRSKVIDVDWGEMQKLRDGWNQRWRREVISAAPR</sequence>
<protein>
    <submittedName>
        <fullName evidence="2">ABC transporter substrate-binding protein</fullName>
    </submittedName>
</protein>
<dbReference type="PANTHER" id="PTHR30006:SF2">
    <property type="entry name" value="ABC TRANSPORTER SUBSTRATE-BINDING PROTEIN"/>
    <property type="match status" value="1"/>
</dbReference>
<organism evidence="2 3">
    <name type="scientific">Teichococcus vastitatis</name>
    <dbReference type="NCBI Taxonomy" id="2307076"/>
    <lineage>
        <taxon>Bacteria</taxon>
        <taxon>Pseudomonadati</taxon>
        <taxon>Pseudomonadota</taxon>
        <taxon>Alphaproteobacteria</taxon>
        <taxon>Acetobacterales</taxon>
        <taxon>Roseomonadaceae</taxon>
        <taxon>Roseomonas</taxon>
    </lineage>
</organism>
<dbReference type="InterPro" id="IPR006059">
    <property type="entry name" value="SBP"/>
</dbReference>
<proteinExistence type="predicted"/>
<accession>A0ABS9W7M1</accession>
<keyword evidence="3" id="KW-1185">Reference proteome</keyword>
<dbReference type="CDD" id="cd13589">
    <property type="entry name" value="PBP2_polyamine_RpCGA009"/>
    <property type="match status" value="1"/>
</dbReference>
<keyword evidence="1" id="KW-0732">Signal</keyword>
<evidence type="ECO:0000313" key="2">
    <source>
        <dbReference type="EMBL" id="MCI0755281.1"/>
    </source>
</evidence>
<dbReference type="RefSeq" id="WP_238384204.1">
    <property type="nucleotide sequence ID" value="NZ_JALBUU010000028.1"/>
</dbReference>